<comment type="similarity">
    <text evidence="6">Belongs to the bacterial ring-hydroxylating dioxygenase ferredoxin component family.</text>
</comment>
<protein>
    <submittedName>
        <fullName evidence="8">Benzene 1,2-dioxygenase system ferredoxin subunit</fullName>
    </submittedName>
</protein>
<dbReference type="PANTHER" id="PTHR21496:SF0">
    <property type="entry name" value="RIESKE DOMAIN-CONTAINING PROTEIN"/>
    <property type="match status" value="1"/>
</dbReference>
<dbReference type="InterPro" id="IPR017941">
    <property type="entry name" value="Rieske_2Fe-2S"/>
</dbReference>
<dbReference type="OrthoDB" id="9795104at2"/>
<feature type="domain" description="Rieske" evidence="7">
    <location>
        <begin position="5"/>
        <end position="99"/>
    </location>
</feature>
<comment type="cofactor">
    <cofactor evidence="5">
        <name>[2Fe-2S] cluster</name>
        <dbReference type="ChEBI" id="CHEBI:190135"/>
    </cofactor>
</comment>
<dbReference type="Gene3D" id="2.102.10.10">
    <property type="entry name" value="Rieske [2Fe-2S] iron-sulphur domain"/>
    <property type="match status" value="1"/>
</dbReference>
<dbReference type="EMBL" id="CZPZ01000031">
    <property type="protein sequence ID" value="CUS38051.1"/>
    <property type="molecule type" value="Genomic_DNA"/>
</dbReference>
<sequence>MGEFVRVAAATDIKPGHGIVAEANGKTLAVFNVDGTIHAINNTCCHREGPLGEGELEGDIVTCPWHGWRFNVTTGACMNNPSAKVEAYQVKIEGDDVQVLLDV</sequence>
<dbReference type="Proteomes" id="UP000198736">
    <property type="component" value="Unassembled WGS sequence"/>
</dbReference>
<dbReference type="GO" id="GO:0051213">
    <property type="term" value="F:dioxygenase activity"/>
    <property type="evidence" value="ECO:0007669"/>
    <property type="project" value="UniProtKB-KW"/>
</dbReference>
<dbReference type="GO" id="GO:0051537">
    <property type="term" value="F:2 iron, 2 sulfur cluster binding"/>
    <property type="evidence" value="ECO:0007669"/>
    <property type="project" value="UniProtKB-KW"/>
</dbReference>
<keyword evidence="3" id="KW-0408">Iron</keyword>
<accession>A0A0S4LKD4</accession>
<evidence type="ECO:0000256" key="6">
    <source>
        <dbReference type="ARBA" id="ARBA00038001"/>
    </source>
</evidence>
<proteinExistence type="inferred from homology"/>
<dbReference type="STRING" id="1742973.COMA2_40162"/>
<dbReference type="PROSITE" id="PS51296">
    <property type="entry name" value="RIESKE"/>
    <property type="match status" value="1"/>
</dbReference>
<dbReference type="CDD" id="cd03528">
    <property type="entry name" value="Rieske_RO_ferredoxin"/>
    <property type="match status" value="1"/>
</dbReference>
<dbReference type="SUPFAM" id="SSF50022">
    <property type="entry name" value="ISP domain"/>
    <property type="match status" value="1"/>
</dbReference>
<evidence type="ECO:0000256" key="2">
    <source>
        <dbReference type="ARBA" id="ARBA00022723"/>
    </source>
</evidence>
<keyword evidence="8" id="KW-0560">Oxidoreductase</keyword>
<keyword evidence="2" id="KW-0479">Metal-binding</keyword>
<evidence type="ECO:0000256" key="3">
    <source>
        <dbReference type="ARBA" id="ARBA00023004"/>
    </source>
</evidence>
<dbReference type="PANTHER" id="PTHR21496">
    <property type="entry name" value="FERREDOXIN-RELATED"/>
    <property type="match status" value="1"/>
</dbReference>
<dbReference type="InterPro" id="IPR036922">
    <property type="entry name" value="Rieske_2Fe-2S_sf"/>
</dbReference>
<evidence type="ECO:0000313" key="9">
    <source>
        <dbReference type="Proteomes" id="UP000198736"/>
    </source>
</evidence>
<evidence type="ECO:0000256" key="1">
    <source>
        <dbReference type="ARBA" id="ARBA00022714"/>
    </source>
</evidence>
<evidence type="ECO:0000313" key="8">
    <source>
        <dbReference type="EMBL" id="CUS38051.1"/>
    </source>
</evidence>
<reference evidence="9" key="1">
    <citation type="submission" date="2015-10" db="EMBL/GenBank/DDBJ databases">
        <authorList>
            <person name="Luecker S."/>
            <person name="Luecker S."/>
        </authorList>
    </citation>
    <scope>NUCLEOTIDE SEQUENCE [LARGE SCALE GENOMIC DNA]</scope>
</reference>
<name>A0A0S4LKD4_9BACT</name>
<dbReference type="AlphaFoldDB" id="A0A0S4LKD4"/>
<evidence type="ECO:0000259" key="7">
    <source>
        <dbReference type="PROSITE" id="PS51296"/>
    </source>
</evidence>
<evidence type="ECO:0000256" key="4">
    <source>
        <dbReference type="ARBA" id="ARBA00023014"/>
    </source>
</evidence>
<keyword evidence="8" id="KW-0223">Dioxygenase</keyword>
<keyword evidence="4" id="KW-0411">Iron-sulfur</keyword>
<keyword evidence="9" id="KW-1185">Reference proteome</keyword>
<organism evidence="8 9">
    <name type="scientific">Candidatus Nitrospira nitrificans</name>
    <dbReference type="NCBI Taxonomy" id="1742973"/>
    <lineage>
        <taxon>Bacteria</taxon>
        <taxon>Pseudomonadati</taxon>
        <taxon>Nitrospirota</taxon>
        <taxon>Nitrospiria</taxon>
        <taxon>Nitrospirales</taxon>
        <taxon>Nitrospiraceae</taxon>
        <taxon>Nitrospira</taxon>
    </lineage>
</organism>
<dbReference type="Pfam" id="PF00355">
    <property type="entry name" value="Rieske"/>
    <property type="match status" value="1"/>
</dbReference>
<gene>
    <name evidence="8" type="primary">bedB</name>
    <name evidence="8" type="ORF">COMA2_40162</name>
</gene>
<dbReference type="GO" id="GO:0046872">
    <property type="term" value="F:metal ion binding"/>
    <property type="evidence" value="ECO:0007669"/>
    <property type="project" value="UniProtKB-KW"/>
</dbReference>
<dbReference type="RefSeq" id="WP_090899861.1">
    <property type="nucleotide sequence ID" value="NZ_CZPZ01000031.1"/>
</dbReference>
<evidence type="ECO:0000256" key="5">
    <source>
        <dbReference type="ARBA" id="ARBA00034078"/>
    </source>
</evidence>
<keyword evidence="1" id="KW-0001">2Fe-2S</keyword>